<feature type="compositionally biased region" description="Polar residues" evidence="1">
    <location>
        <begin position="1"/>
        <end position="15"/>
    </location>
</feature>
<name>A0A6J4QZN5_9ACTN</name>
<feature type="non-terminal residue" evidence="2">
    <location>
        <position position="100"/>
    </location>
</feature>
<sequence>GRRSIAQSKGTQATERPQARYRAHPRWRARAGDLRVVVASVLPALPEGVGNVRGGRASTPRARLLVRAELARHIEPGRPHPGSLCNARGPKGRRIVPSSM</sequence>
<accession>A0A6J4QZN5</accession>
<reference evidence="2" key="1">
    <citation type="submission" date="2020-02" db="EMBL/GenBank/DDBJ databases">
        <authorList>
            <person name="Meier V. D."/>
        </authorList>
    </citation>
    <scope>NUCLEOTIDE SEQUENCE</scope>
    <source>
        <strain evidence="2">AVDCRST_MAG58</strain>
    </source>
</reference>
<feature type="region of interest" description="Disordered" evidence="1">
    <location>
        <begin position="75"/>
        <end position="100"/>
    </location>
</feature>
<protein>
    <submittedName>
        <fullName evidence="2">Uncharacterized protein</fullName>
    </submittedName>
</protein>
<evidence type="ECO:0000313" key="2">
    <source>
        <dbReference type="EMBL" id="CAA9457098.1"/>
    </source>
</evidence>
<feature type="region of interest" description="Disordered" evidence="1">
    <location>
        <begin position="1"/>
        <end position="23"/>
    </location>
</feature>
<proteinExistence type="predicted"/>
<feature type="non-terminal residue" evidence="2">
    <location>
        <position position="1"/>
    </location>
</feature>
<dbReference type="AlphaFoldDB" id="A0A6J4QZN5"/>
<evidence type="ECO:0000256" key="1">
    <source>
        <dbReference type="SAM" id="MobiDB-lite"/>
    </source>
</evidence>
<organism evidence="2">
    <name type="scientific">uncultured Rubrobacteraceae bacterium</name>
    <dbReference type="NCBI Taxonomy" id="349277"/>
    <lineage>
        <taxon>Bacteria</taxon>
        <taxon>Bacillati</taxon>
        <taxon>Actinomycetota</taxon>
        <taxon>Rubrobacteria</taxon>
        <taxon>Rubrobacterales</taxon>
        <taxon>Rubrobacteraceae</taxon>
        <taxon>environmental samples</taxon>
    </lineage>
</organism>
<dbReference type="EMBL" id="CADCVF010000038">
    <property type="protein sequence ID" value="CAA9457098.1"/>
    <property type="molecule type" value="Genomic_DNA"/>
</dbReference>
<gene>
    <name evidence="2" type="ORF">AVDCRST_MAG58-1532</name>
</gene>